<organism evidence="2 3">
    <name type="scientific">Phytophthora nicotianae CJ01A1</name>
    <dbReference type="NCBI Taxonomy" id="1317063"/>
    <lineage>
        <taxon>Eukaryota</taxon>
        <taxon>Sar</taxon>
        <taxon>Stramenopiles</taxon>
        <taxon>Oomycota</taxon>
        <taxon>Peronosporomycetes</taxon>
        <taxon>Peronosporales</taxon>
        <taxon>Peronosporaceae</taxon>
        <taxon>Phytophthora</taxon>
    </lineage>
</organism>
<protein>
    <submittedName>
        <fullName evidence="2">Uncharacterized protein</fullName>
    </submittedName>
</protein>
<dbReference type="EMBL" id="ANIX01000090">
    <property type="protein sequence ID" value="ETP27020.1"/>
    <property type="molecule type" value="Genomic_DNA"/>
</dbReference>
<evidence type="ECO:0000256" key="1">
    <source>
        <dbReference type="SAM" id="MobiDB-lite"/>
    </source>
</evidence>
<sequence length="149" mass="16606">MVRDAFGVSKKKQVYYKVYGFASSVCSNISAKSKPHLLRQWEWLKRSENRRKKRKNEVNLGPASSIERVRASSELSAEPDDERTPSAESALDTRTQAAELPSIEESNVNSPSYAPISAPTIGMLEPAIYLPSTAVPPPCCLPHRKRCLF</sequence>
<comment type="caution">
    <text evidence="2">The sequence shown here is derived from an EMBL/GenBank/DDBJ whole genome shotgun (WGS) entry which is preliminary data.</text>
</comment>
<reference evidence="2 3" key="1">
    <citation type="submission" date="2013-11" db="EMBL/GenBank/DDBJ databases">
        <title>The Genome Sequence of Phytophthora parasitica CJ01A1.</title>
        <authorList>
            <consortium name="The Broad Institute Genomics Platform"/>
            <person name="Russ C."/>
            <person name="Tyler B."/>
            <person name="Panabieres F."/>
            <person name="Shan W."/>
            <person name="Tripathy S."/>
            <person name="Grunwald N."/>
            <person name="Machado M."/>
            <person name="Johnson C.S."/>
            <person name="Walker B."/>
            <person name="Young S.K."/>
            <person name="Zeng Q."/>
            <person name="Gargeya S."/>
            <person name="Fitzgerald M."/>
            <person name="Haas B."/>
            <person name="Abouelleil A."/>
            <person name="Allen A.W."/>
            <person name="Alvarado L."/>
            <person name="Arachchi H.M."/>
            <person name="Berlin A.M."/>
            <person name="Chapman S.B."/>
            <person name="Gainer-Dewar J."/>
            <person name="Goldberg J."/>
            <person name="Griggs A."/>
            <person name="Gujja S."/>
            <person name="Hansen M."/>
            <person name="Howarth C."/>
            <person name="Imamovic A."/>
            <person name="Ireland A."/>
            <person name="Larimer J."/>
            <person name="McCowan C."/>
            <person name="Murphy C."/>
            <person name="Pearson M."/>
            <person name="Poon T.W."/>
            <person name="Priest M."/>
            <person name="Roberts A."/>
            <person name="Saif S."/>
            <person name="Shea T."/>
            <person name="Sisk P."/>
            <person name="Sykes S."/>
            <person name="Wortman J."/>
            <person name="Nusbaum C."/>
            <person name="Birren B."/>
        </authorList>
    </citation>
    <scope>NUCLEOTIDE SEQUENCE [LARGE SCALE GENOMIC DNA]</scope>
    <source>
        <strain evidence="2 3">CJ01A1</strain>
    </source>
</reference>
<evidence type="ECO:0000313" key="3">
    <source>
        <dbReference type="Proteomes" id="UP000018958"/>
    </source>
</evidence>
<feature type="region of interest" description="Disordered" evidence="1">
    <location>
        <begin position="48"/>
        <end position="111"/>
    </location>
</feature>
<dbReference type="Proteomes" id="UP000018958">
    <property type="component" value="Unassembled WGS sequence"/>
</dbReference>
<proteinExistence type="predicted"/>
<name>W2XVX1_PHYNI</name>
<dbReference type="AlphaFoldDB" id="W2XVX1"/>
<evidence type="ECO:0000313" key="2">
    <source>
        <dbReference type="EMBL" id="ETP27020.1"/>
    </source>
</evidence>
<gene>
    <name evidence="2" type="ORF">F441_00417</name>
</gene>
<accession>W2XVX1</accession>